<feature type="signal peptide" evidence="2">
    <location>
        <begin position="1"/>
        <end position="17"/>
    </location>
</feature>
<dbReference type="Gene3D" id="2.130.10.130">
    <property type="entry name" value="Integrin alpha, N-terminal"/>
    <property type="match status" value="2"/>
</dbReference>
<dbReference type="AlphaFoldDB" id="A0A1S2VB38"/>
<keyword evidence="4" id="KW-1185">Reference proteome</keyword>
<protein>
    <recommendedName>
        <fullName evidence="5">VCBS repeat-containing protein</fullName>
    </recommendedName>
</protein>
<dbReference type="RefSeq" id="WP_071506427.1">
    <property type="nucleotide sequence ID" value="NZ_MORL01000031.1"/>
</dbReference>
<dbReference type="SUPFAM" id="SSF69318">
    <property type="entry name" value="Integrin alpha N-terminal domain"/>
    <property type="match status" value="1"/>
</dbReference>
<dbReference type="EMBL" id="MORL01000031">
    <property type="protein sequence ID" value="OIN55967.1"/>
    <property type="molecule type" value="Genomic_DNA"/>
</dbReference>
<sequence>MIIPFLLPLSLAVAAMAAPGPAKQPSFTRYFVAAESYESVGVFDVNGDGKPDLVSGDFWYAGPTFRQRYLIGNQKRHDQYYDDFSTIPMDVNGDGRTDFITGGWWGERLRWVENPADPKQPWPAHEFAVTGNIETTRPWDVDGDGKPEIVPNNPGKPLKYFKLISPGQFKQTDVAPTQGHGLGFGDVNGDGRGDFIVSDGWLEAPANREGGPWTLHKEFSLGSASVPILVVDVNGDGRNDLIVGQAHGYGLHWYEQQAPAQGQRQWLKHTIDDKNSQYHVMEWLDIDGDGKSELLTGKRYRAHNDNDPGSDDAVGIYLFHWDGKQFQKQTIAFGPVGTGKGTGIYLSVADLRQNGRKDIVVAGKDGLVVFYQN</sequence>
<accession>A0A1S2VB38</accession>
<dbReference type="PANTHER" id="PTHR44103:SF1">
    <property type="entry name" value="PROPROTEIN CONVERTASE P"/>
    <property type="match status" value="1"/>
</dbReference>
<proteinExistence type="predicted"/>
<comment type="caution">
    <text evidence="3">The sequence shown here is derived from an EMBL/GenBank/DDBJ whole genome shotgun (WGS) entry which is preliminary data.</text>
</comment>
<evidence type="ECO:0000256" key="1">
    <source>
        <dbReference type="ARBA" id="ARBA00022729"/>
    </source>
</evidence>
<feature type="chain" id="PRO_5010266168" description="VCBS repeat-containing protein" evidence="2">
    <location>
        <begin position="18"/>
        <end position="373"/>
    </location>
</feature>
<gene>
    <name evidence="3" type="ORF">BLX24_27400</name>
</gene>
<evidence type="ECO:0000313" key="4">
    <source>
        <dbReference type="Proteomes" id="UP000181790"/>
    </source>
</evidence>
<organism evidence="3 4">
    <name type="scientific">Arsenicibacter rosenii</name>
    <dbReference type="NCBI Taxonomy" id="1750698"/>
    <lineage>
        <taxon>Bacteria</taxon>
        <taxon>Pseudomonadati</taxon>
        <taxon>Bacteroidota</taxon>
        <taxon>Cytophagia</taxon>
        <taxon>Cytophagales</taxon>
        <taxon>Spirosomataceae</taxon>
        <taxon>Arsenicibacter</taxon>
    </lineage>
</organism>
<dbReference type="InterPro" id="IPR013517">
    <property type="entry name" value="FG-GAP"/>
</dbReference>
<evidence type="ECO:0008006" key="5">
    <source>
        <dbReference type="Google" id="ProtNLM"/>
    </source>
</evidence>
<reference evidence="3 4" key="1">
    <citation type="submission" date="2016-10" db="EMBL/GenBank/DDBJ databases">
        <title>Arsenicibacter rosenii gen. nov., sp. nov., an efficient arsenic-methylating bacterium isolated from an arsenic-contaminated paddy soil.</title>
        <authorList>
            <person name="Huang K."/>
        </authorList>
    </citation>
    <scope>NUCLEOTIDE SEQUENCE [LARGE SCALE GENOMIC DNA]</scope>
    <source>
        <strain evidence="3 4">SM-1</strain>
    </source>
</reference>
<keyword evidence="1 2" id="KW-0732">Signal</keyword>
<dbReference type="PANTHER" id="PTHR44103">
    <property type="entry name" value="PROPROTEIN CONVERTASE P"/>
    <property type="match status" value="1"/>
</dbReference>
<dbReference type="Pfam" id="PF13517">
    <property type="entry name" value="FG-GAP_3"/>
    <property type="match status" value="2"/>
</dbReference>
<dbReference type="OrthoDB" id="9816120at2"/>
<dbReference type="InterPro" id="IPR028994">
    <property type="entry name" value="Integrin_alpha_N"/>
</dbReference>
<evidence type="ECO:0000313" key="3">
    <source>
        <dbReference type="EMBL" id="OIN55967.1"/>
    </source>
</evidence>
<dbReference type="Proteomes" id="UP000181790">
    <property type="component" value="Unassembled WGS sequence"/>
</dbReference>
<name>A0A1S2VB38_9BACT</name>
<evidence type="ECO:0000256" key="2">
    <source>
        <dbReference type="SAM" id="SignalP"/>
    </source>
</evidence>